<dbReference type="EMBL" id="JAPTYD010000039">
    <property type="protein sequence ID" value="MCZ0963475.1"/>
    <property type="molecule type" value="Genomic_DNA"/>
</dbReference>
<sequence length="303" mass="32825">MKRHVSTCCILALLASAGAAAAVPQDFDTPEAAVAALTAALEARDRAAVLAIFGPENEDVISNGDPAEDRELWGQFLRDMQTLTRIDRPEPDRAVLMAGRDLWPFPAEIRRDGNRWSFDAESARIEVLARRIGRNELEIIDIMRRAGEVQAAYRRSDHDGDGIMEFAASILSSPGQRDGLYWPTEPGAEPSPFDETLARASFSGFSEDGQDRAPEPWEGYYFHILQGQGAAAPAGAYSYMVAGNMVAGHALVAYPASYGDTGIMSFMVGEGGIVYQADLGEDTLTRAAAIELFDPGPPWTPVE</sequence>
<proteinExistence type="predicted"/>
<gene>
    <name evidence="2" type="ORF">OU682_17865</name>
</gene>
<protein>
    <submittedName>
        <fullName evidence="2">DUF2950 family protein</fullName>
    </submittedName>
</protein>
<dbReference type="InterPro" id="IPR021556">
    <property type="entry name" value="DUF2950"/>
</dbReference>
<organism evidence="2 3">
    <name type="scientific">Paracoccus benzoatiresistens</name>
    <dbReference type="NCBI Taxonomy" id="2997341"/>
    <lineage>
        <taxon>Bacteria</taxon>
        <taxon>Pseudomonadati</taxon>
        <taxon>Pseudomonadota</taxon>
        <taxon>Alphaproteobacteria</taxon>
        <taxon>Rhodobacterales</taxon>
        <taxon>Paracoccaceae</taxon>
        <taxon>Paracoccus</taxon>
    </lineage>
</organism>
<keyword evidence="1" id="KW-0732">Signal</keyword>
<dbReference type="Proteomes" id="UP001149822">
    <property type="component" value="Unassembled WGS sequence"/>
</dbReference>
<evidence type="ECO:0000313" key="2">
    <source>
        <dbReference type="EMBL" id="MCZ0963475.1"/>
    </source>
</evidence>
<evidence type="ECO:0000256" key="1">
    <source>
        <dbReference type="SAM" id="SignalP"/>
    </source>
</evidence>
<feature type="chain" id="PRO_5045171203" evidence="1">
    <location>
        <begin position="22"/>
        <end position="303"/>
    </location>
</feature>
<comment type="caution">
    <text evidence="2">The sequence shown here is derived from an EMBL/GenBank/DDBJ whole genome shotgun (WGS) entry which is preliminary data.</text>
</comment>
<reference evidence="2" key="1">
    <citation type="submission" date="2022-12" db="EMBL/GenBank/DDBJ databases">
        <title>Paracoccus sp. EF6 isolated from a lake water.</title>
        <authorList>
            <person name="Liu H."/>
        </authorList>
    </citation>
    <scope>NUCLEOTIDE SEQUENCE</scope>
    <source>
        <strain evidence="2">EF6</strain>
    </source>
</reference>
<evidence type="ECO:0000313" key="3">
    <source>
        <dbReference type="Proteomes" id="UP001149822"/>
    </source>
</evidence>
<keyword evidence="3" id="KW-1185">Reference proteome</keyword>
<name>A0ABT4J8P1_9RHOB</name>
<dbReference type="RefSeq" id="WP_268943560.1">
    <property type="nucleotide sequence ID" value="NZ_JAPTYD010000039.1"/>
</dbReference>
<accession>A0ABT4J8P1</accession>
<feature type="signal peptide" evidence="1">
    <location>
        <begin position="1"/>
        <end position="21"/>
    </location>
</feature>
<dbReference type="Pfam" id="PF11453">
    <property type="entry name" value="DUF2950"/>
    <property type="match status" value="1"/>
</dbReference>